<dbReference type="AlphaFoldDB" id="A0A016W2S9"/>
<comment type="caution">
    <text evidence="1">The sequence shown here is derived from an EMBL/GenBank/DDBJ whole genome shotgun (WGS) entry which is preliminary data.</text>
</comment>
<name>A0A016W2S9_9BILA</name>
<proteinExistence type="predicted"/>
<gene>
    <name evidence="1" type="primary">Acey_s0002.g715</name>
    <name evidence="1" type="ORF">Y032_0002g715</name>
</gene>
<protein>
    <submittedName>
        <fullName evidence="1">Uncharacterized protein</fullName>
    </submittedName>
</protein>
<accession>A0A016W2S9</accession>
<reference evidence="2" key="1">
    <citation type="journal article" date="2015" name="Nat. Genet.">
        <title>The genome and transcriptome of the zoonotic hookworm Ancylostoma ceylanicum identify infection-specific gene families.</title>
        <authorList>
            <person name="Schwarz E.M."/>
            <person name="Hu Y."/>
            <person name="Antoshechkin I."/>
            <person name="Miller M.M."/>
            <person name="Sternberg P.W."/>
            <person name="Aroian R.V."/>
        </authorList>
    </citation>
    <scope>NUCLEOTIDE SEQUENCE</scope>
    <source>
        <strain evidence="2">HY135</strain>
    </source>
</reference>
<dbReference type="Proteomes" id="UP000024635">
    <property type="component" value="Unassembled WGS sequence"/>
</dbReference>
<evidence type="ECO:0000313" key="2">
    <source>
        <dbReference type="Proteomes" id="UP000024635"/>
    </source>
</evidence>
<keyword evidence="2" id="KW-1185">Reference proteome</keyword>
<sequence>MRIDCGRSVAAIAVGSDGGRQSWRPTVDSVGDCCNGAYRLWDFAIRRRCWRSAVANIRVLYSSRSIAAT</sequence>
<evidence type="ECO:0000313" key="1">
    <source>
        <dbReference type="EMBL" id="EYC33308.1"/>
    </source>
</evidence>
<dbReference type="EMBL" id="JARK01001338">
    <property type="protein sequence ID" value="EYC33308.1"/>
    <property type="molecule type" value="Genomic_DNA"/>
</dbReference>
<organism evidence="1 2">
    <name type="scientific">Ancylostoma ceylanicum</name>
    <dbReference type="NCBI Taxonomy" id="53326"/>
    <lineage>
        <taxon>Eukaryota</taxon>
        <taxon>Metazoa</taxon>
        <taxon>Ecdysozoa</taxon>
        <taxon>Nematoda</taxon>
        <taxon>Chromadorea</taxon>
        <taxon>Rhabditida</taxon>
        <taxon>Rhabditina</taxon>
        <taxon>Rhabditomorpha</taxon>
        <taxon>Strongyloidea</taxon>
        <taxon>Ancylostomatidae</taxon>
        <taxon>Ancylostomatinae</taxon>
        <taxon>Ancylostoma</taxon>
    </lineage>
</organism>